<gene>
    <name evidence="2" type="ORF">ACEZDE_04155</name>
</gene>
<protein>
    <submittedName>
        <fullName evidence="2">Uncharacterized protein</fullName>
    </submittedName>
</protein>
<dbReference type="EMBL" id="JBHFAB010000002">
    <property type="protein sequence ID" value="MFC1415840.1"/>
    <property type="molecule type" value="Genomic_DNA"/>
</dbReference>
<name>A0ABV6VQ28_9ACTN</name>
<dbReference type="Proteomes" id="UP001592531">
    <property type="component" value="Unassembled WGS sequence"/>
</dbReference>
<keyword evidence="3" id="KW-1185">Reference proteome</keyword>
<evidence type="ECO:0000313" key="2">
    <source>
        <dbReference type="EMBL" id="MFC1415840.1"/>
    </source>
</evidence>
<comment type="caution">
    <text evidence="2">The sequence shown here is derived from an EMBL/GenBank/DDBJ whole genome shotgun (WGS) entry which is preliminary data.</text>
</comment>
<organism evidence="2 3">
    <name type="scientific">Streptacidiphilus cavernicola</name>
    <dbReference type="NCBI Taxonomy" id="3342716"/>
    <lineage>
        <taxon>Bacteria</taxon>
        <taxon>Bacillati</taxon>
        <taxon>Actinomycetota</taxon>
        <taxon>Actinomycetes</taxon>
        <taxon>Kitasatosporales</taxon>
        <taxon>Streptomycetaceae</taxon>
        <taxon>Streptacidiphilus</taxon>
    </lineage>
</organism>
<feature type="compositionally biased region" description="Basic and acidic residues" evidence="1">
    <location>
        <begin position="111"/>
        <end position="120"/>
    </location>
</feature>
<reference evidence="2 3" key="1">
    <citation type="submission" date="2024-09" db="EMBL/GenBank/DDBJ databases">
        <authorList>
            <person name="Lee S.D."/>
        </authorList>
    </citation>
    <scope>NUCLEOTIDE SEQUENCE [LARGE SCALE GENOMIC DNA]</scope>
    <source>
        <strain evidence="2 3">N8-3</strain>
    </source>
</reference>
<feature type="compositionally biased region" description="Pro residues" evidence="1">
    <location>
        <begin position="15"/>
        <end position="34"/>
    </location>
</feature>
<feature type="region of interest" description="Disordered" evidence="1">
    <location>
        <begin position="1"/>
        <end position="52"/>
    </location>
</feature>
<feature type="region of interest" description="Disordered" evidence="1">
    <location>
        <begin position="86"/>
        <end position="120"/>
    </location>
</feature>
<evidence type="ECO:0000313" key="3">
    <source>
        <dbReference type="Proteomes" id="UP001592531"/>
    </source>
</evidence>
<accession>A0ABV6VQ28</accession>
<sequence>MKVTLVQMPAVNTPPVRPGVVPPAEPRPAGPPDLPARGRRPRRDVRCRPPGAARVLGGGSTAVALLANAVAPGILDRYLARTGYVSQQDHGPAGPDAPQNLWHPVDADTDEGAHGRFDDRSSSRSYQLWASQHHGVVAATALAAVGGAIVAAGRAARR</sequence>
<proteinExistence type="predicted"/>
<evidence type="ECO:0000256" key="1">
    <source>
        <dbReference type="SAM" id="MobiDB-lite"/>
    </source>
</evidence>
<dbReference type="RefSeq" id="WP_380532229.1">
    <property type="nucleotide sequence ID" value="NZ_JBHFAB010000002.1"/>
</dbReference>